<organism evidence="4 6">
    <name type="scientific">Xenorhabdus hominickii</name>
    <dbReference type="NCBI Taxonomy" id="351679"/>
    <lineage>
        <taxon>Bacteria</taxon>
        <taxon>Pseudomonadati</taxon>
        <taxon>Pseudomonadota</taxon>
        <taxon>Gammaproteobacteria</taxon>
        <taxon>Enterobacterales</taxon>
        <taxon>Morganellaceae</taxon>
        <taxon>Xenorhabdus</taxon>
    </lineage>
</organism>
<proteinExistence type="predicted"/>
<name>A0A2G0Q934_XENHO</name>
<evidence type="ECO:0000313" key="3">
    <source>
        <dbReference type="EMBL" id="AOM41031.1"/>
    </source>
</evidence>
<dbReference type="InterPro" id="IPR014983">
    <property type="entry name" value="GAD-rel"/>
</dbReference>
<reference evidence="4 6" key="2">
    <citation type="journal article" date="2017" name="Nat. Microbiol.">
        <title>Natural product diversity associated with the nematode symbionts Photorhabdus and Xenorhabdus.</title>
        <authorList>
            <person name="Tobias N.J."/>
            <person name="Wolff H."/>
            <person name="Djahanschiri B."/>
            <person name="Grundmann F."/>
            <person name="Kronenwerth M."/>
            <person name="Shi Y.M."/>
            <person name="Simonyi S."/>
            <person name="Grun P."/>
            <person name="Shapiro-Ilan D."/>
            <person name="Pidot S.J."/>
            <person name="Stinear T.P."/>
            <person name="Ebersberger I."/>
            <person name="Bode H.B."/>
        </authorList>
    </citation>
    <scope>NUCLEOTIDE SEQUENCE [LARGE SCALE GENOMIC DNA]</scope>
    <source>
        <strain evidence="4 6">DSM 17903</strain>
    </source>
</reference>
<evidence type="ECO:0000313" key="5">
    <source>
        <dbReference type="Proteomes" id="UP000094600"/>
    </source>
</evidence>
<evidence type="ECO:0000259" key="2">
    <source>
        <dbReference type="Pfam" id="PF08906"/>
    </source>
</evidence>
<gene>
    <name evidence="3" type="ORF">A9255_10855</name>
    <name evidence="4" type="ORF">Xhom_02491</name>
</gene>
<dbReference type="KEGG" id="xho:A9255_10855"/>
<protein>
    <submittedName>
        <fullName evidence="4">GAD-like domain protein</fullName>
    </submittedName>
</protein>
<evidence type="ECO:0000259" key="1">
    <source>
        <dbReference type="Pfam" id="PF08887"/>
    </source>
</evidence>
<feature type="domain" description="T6SS immunity protein Tdi1 C-terminal" evidence="2">
    <location>
        <begin position="148"/>
        <end position="196"/>
    </location>
</feature>
<dbReference type="Proteomes" id="UP000225433">
    <property type="component" value="Unassembled WGS sequence"/>
</dbReference>
<keyword evidence="5" id="KW-1185">Reference proteome</keyword>
<reference evidence="3 5" key="1">
    <citation type="submission" date="2016-06" db="EMBL/GenBank/DDBJ databases">
        <title>Bacterial characters and pathogenicity of Xenorhabdus hominickii from an entomopathogenic nematode, Steinernema monticolum.</title>
        <authorList>
            <person name="Park Y."/>
            <person name="Kim Y."/>
        </authorList>
    </citation>
    <scope>NUCLEOTIDE SEQUENCE [LARGE SCALE GENOMIC DNA]</scope>
    <source>
        <strain evidence="3 5">ANU1</strain>
    </source>
</reference>
<accession>A0A2G0Q934</accession>
<dbReference type="Proteomes" id="UP000094600">
    <property type="component" value="Chromosome"/>
</dbReference>
<evidence type="ECO:0000313" key="4">
    <source>
        <dbReference type="EMBL" id="PHM55740.1"/>
    </source>
</evidence>
<dbReference type="InterPro" id="IPR015002">
    <property type="entry name" value="T6SS_Tdi1_C"/>
</dbReference>
<sequence length="211" mass="24673">MLDIHFEAFIKEMGEATQYKSVPDEEIEKWRGILPDRLLLYWEVEGWASYKNGLFRIVNPNDYADIMQLLMERAQFEPKDTYHVIAVSGLGDLLLYGEETGINTSITSDYNTILREKCCFFKKDKSELDYDIRLFFEDMGFFSLENSAYTNGVFDKAIEIHESLNDNEIFCFEPAIYLGGEVSLENIRKVDINTHFYTQSQQDIPEIDEFE</sequence>
<dbReference type="EMBL" id="NJAI01000003">
    <property type="protein sequence ID" value="PHM55740.1"/>
    <property type="molecule type" value="Genomic_DNA"/>
</dbReference>
<dbReference type="EMBL" id="CP016176">
    <property type="protein sequence ID" value="AOM41031.1"/>
    <property type="molecule type" value="Genomic_DNA"/>
</dbReference>
<evidence type="ECO:0000313" key="6">
    <source>
        <dbReference type="Proteomes" id="UP000225433"/>
    </source>
</evidence>
<feature type="domain" description="GAD-related" evidence="1">
    <location>
        <begin position="6"/>
        <end position="108"/>
    </location>
</feature>
<dbReference type="AlphaFoldDB" id="A0A2G0Q934"/>
<dbReference type="Pfam" id="PF08906">
    <property type="entry name" value="T6SS_Tdi1_C"/>
    <property type="match status" value="1"/>
</dbReference>
<dbReference type="Pfam" id="PF08887">
    <property type="entry name" value="GAD-like"/>
    <property type="match status" value="1"/>
</dbReference>